<evidence type="ECO:0000313" key="4">
    <source>
        <dbReference type="Proteomes" id="UP001204144"/>
    </source>
</evidence>
<reference evidence="3 4" key="1">
    <citation type="submission" date="2018-11" db="EMBL/GenBank/DDBJ databases">
        <title>Novel bacteria species description.</title>
        <authorList>
            <person name="Han J.-H."/>
        </authorList>
    </citation>
    <scope>NUCLEOTIDE SEQUENCE [LARGE SCALE GENOMIC DNA]</scope>
    <source>
        <strain evidence="3 4">KCTC23259</strain>
    </source>
</reference>
<comment type="caution">
    <text evidence="3">The sequence shown here is derived from an EMBL/GenBank/DDBJ whole genome shotgun (WGS) entry which is preliminary data.</text>
</comment>
<keyword evidence="2" id="KW-1133">Transmembrane helix</keyword>
<name>A0AAE3GZI6_9BACT</name>
<evidence type="ECO:0000313" key="3">
    <source>
        <dbReference type="EMBL" id="MCP9762184.1"/>
    </source>
</evidence>
<keyword evidence="2" id="KW-0812">Transmembrane</keyword>
<dbReference type="PANTHER" id="PTHR34980:SF2">
    <property type="entry name" value="INNER MEMBRANE PROTEIN YHAH-RELATED"/>
    <property type="match status" value="1"/>
</dbReference>
<keyword evidence="4" id="KW-1185">Reference proteome</keyword>
<dbReference type="GO" id="GO:0005886">
    <property type="term" value="C:plasma membrane"/>
    <property type="evidence" value="ECO:0007669"/>
    <property type="project" value="TreeGrafter"/>
</dbReference>
<dbReference type="PANTHER" id="PTHR34980">
    <property type="entry name" value="INNER MEMBRANE PROTEIN-RELATED-RELATED"/>
    <property type="match status" value="1"/>
</dbReference>
<evidence type="ECO:0000256" key="2">
    <source>
        <dbReference type="SAM" id="Phobius"/>
    </source>
</evidence>
<dbReference type="Pfam" id="PF05656">
    <property type="entry name" value="DUF805"/>
    <property type="match status" value="1"/>
</dbReference>
<keyword evidence="2" id="KW-0472">Membrane</keyword>
<dbReference type="InterPro" id="IPR008523">
    <property type="entry name" value="DUF805"/>
</dbReference>
<feature type="transmembrane region" description="Helical" evidence="2">
    <location>
        <begin position="25"/>
        <end position="45"/>
    </location>
</feature>
<proteinExistence type="predicted"/>
<organism evidence="3 4">
    <name type="scientific">Lacihabitans soyangensis</name>
    <dbReference type="NCBI Taxonomy" id="869394"/>
    <lineage>
        <taxon>Bacteria</taxon>
        <taxon>Pseudomonadati</taxon>
        <taxon>Bacteroidota</taxon>
        <taxon>Cytophagia</taxon>
        <taxon>Cytophagales</taxon>
        <taxon>Leadbetterellaceae</taxon>
        <taxon>Lacihabitans</taxon>
    </lineage>
</organism>
<dbReference type="EMBL" id="RJUF01000007">
    <property type="protein sequence ID" value="MCP9762184.1"/>
    <property type="molecule type" value="Genomic_DNA"/>
</dbReference>
<dbReference type="AlphaFoldDB" id="A0AAE3GZI6"/>
<evidence type="ECO:0000256" key="1">
    <source>
        <dbReference type="SAM" id="MobiDB-lite"/>
    </source>
</evidence>
<feature type="transmembrane region" description="Helical" evidence="2">
    <location>
        <begin position="57"/>
        <end position="74"/>
    </location>
</feature>
<gene>
    <name evidence="3" type="ORF">EGI31_04400</name>
</gene>
<protein>
    <submittedName>
        <fullName evidence="3">DUF805 domain-containing protein</fullName>
    </submittedName>
</protein>
<dbReference type="Proteomes" id="UP001204144">
    <property type="component" value="Unassembled WGS sequence"/>
</dbReference>
<feature type="transmembrane region" description="Helical" evidence="2">
    <location>
        <begin position="86"/>
        <end position="105"/>
    </location>
</feature>
<sequence>MAFQYYLDAFRNYATFTGRARRSEYWYFVLFNLIATVLCMGVDNALGTTIDPLPYGYVYYLYNLAVIVPSLSIGTRRLHDVGKSGWMILIALIPLVGAIWLLVLFCTDSNFGTNQYGPNPKGIGNDQDDENLIQNIGQ</sequence>
<dbReference type="RefSeq" id="WP_255035939.1">
    <property type="nucleotide sequence ID" value="NZ_RJUF01000007.1"/>
</dbReference>
<feature type="region of interest" description="Disordered" evidence="1">
    <location>
        <begin position="117"/>
        <end position="138"/>
    </location>
</feature>
<accession>A0AAE3GZI6</accession>